<evidence type="ECO:0000313" key="2">
    <source>
        <dbReference type="Proteomes" id="UP000198521"/>
    </source>
</evidence>
<dbReference type="CDD" id="cd07821">
    <property type="entry name" value="PYR_PYL_RCAR_like"/>
    <property type="match status" value="1"/>
</dbReference>
<dbReference type="AlphaFoldDB" id="A0A1H7J8J3"/>
<dbReference type="STRING" id="1038014.SAMN04487910_0903"/>
<dbReference type="Proteomes" id="UP000198521">
    <property type="component" value="Unassembled WGS sequence"/>
</dbReference>
<dbReference type="InterPro" id="IPR019587">
    <property type="entry name" value="Polyketide_cyclase/dehydratase"/>
</dbReference>
<keyword evidence="2" id="KW-1185">Reference proteome</keyword>
<sequence length="156" mass="18277">MIILNVNQFTNAPKQLEIRRFINAPIDRVWDVISDHKAMTSWMPMIKDVDLIKADSKGTWEEGCERNCQFGPDLLEEKIVHWDPPYGYAYMISDMHIVKNHLGYFKLIEKMEGTEVVWTQYYDPNGNIIKKWMAKNVMLPSVMKKALKNLQKKTSV</sequence>
<dbReference type="EMBL" id="FOAB01000002">
    <property type="protein sequence ID" value="SEK70177.1"/>
    <property type="molecule type" value="Genomic_DNA"/>
</dbReference>
<proteinExistence type="predicted"/>
<accession>A0A1H7J8J3</accession>
<organism evidence="1 2">
    <name type="scientific">Aquimarina amphilecti</name>
    <dbReference type="NCBI Taxonomy" id="1038014"/>
    <lineage>
        <taxon>Bacteria</taxon>
        <taxon>Pseudomonadati</taxon>
        <taxon>Bacteroidota</taxon>
        <taxon>Flavobacteriia</taxon>
        <taxon>Flavobacteriales</taxon>
        <taxon>Flavobacteriaceae</taxon>
        <taxon>Aquimarina</taxon>
    </lineage>
</organism>
<dbReference type="Pfam" id="PF10604">
    <property type="entry name" value="Polyketide_cyc2"/>
    <property type="match status" value="1"/>
</dbReference>
<evidence type="ECO:0000313" key="1">
    <source>
        <dbReference type="EMBL" id="SEK70177.1"/>
    </source>
</evidence>
<gene>
    <name evidence="1" type="ORF">SAMN04487910_0903</name>
</gene>
<reference evidence="1 2" key="1">
    <citation type="submission" date="2016-10" db="EMBL/GenBank/DDBJ databases">
        <authorList>
            <person name="de Groot N.N."/>
        </authorList>
    </citation>
    <scope>NUCLEOTIDE SEQUENCE [LARGE SCALE GENOMIC DNA]</scope>
    <source>
        <strain evidence="1 2">DSM 25232</strain>
    </source>
</reference>
<dbReference type="SUPFAM" id="SSF55961">
    <property type="entry name" value="Bet v1-like"/>
    <property type="match status" value="1"/>
</dbReference>
<dbReference type="InterPro" id="IPR023393">
    <property type="entry name" value="START-like_dom_sf"/>
</dbReference>
<name>A0A1H7J8J3_AQUAM</name>
<dbReference type="RefSeq" id="WP_091406123.1">
    <property type="nucleotide sequence ID" value="NZ_FOAB01000002.1"/>
</dbReference>
<dbReference type="OrthoDB" id="1189385at2"/>
<dbReference type="Gene3D" id="3.30.530.20">
    <property type="match status" value="1"/>
</dbReference>
<protein>
    <submittedName>
        <fullName evidence="1">Polyketide cyclase / dehydrase and lipid transport</fullName>
    </submittedName>
</protein>